<accession>A0A7X0IPC1</accession>
<organism evidence="1 2">
    <name type="scientific">Rhizobium lusitanum</name>
    <dbReference type="NCBI Taxonomy" id="293958"/>
    <lineage>
        <taxon>Bacteria</taxon>
        <taxon>Pseudomonadati</taxon>
        <taxon>Pseudomonadota</taxon>
        <taxon>Alphaproteobacteria</taxon>
        <taxon>Hyphomicrobiales</taxon>
        <taxon>Rhizobiaceae</taxon>
        <taxon>Rhizobium/Agrobacterium group</taxon>
        <taxon>Rhizobium</taxon>
    </lineage>
</organism>
<evidence type="ECO:0000313" key="1">
    <source>
        <dbReference type="EMBL" id="MBB6483226.1"/>
    </source>
</evidence>
<comment type="caution">
    <text evidence="1">The sequence shown here is derived from an EMBL/GenBank/DDBJ whole genome shotgun (WGS) entry which is preliminary data.</text>
</comment>
<proteinExistence type="predicted"/>
<protein>
    <submittedName>
        <fullName evidence="1">Uncharacterized protein</fullName>
    </submittedName>
</protein>
<dbReference type="Proteomes" id="UP000565576">
    <property type="component" value="Unassembled WGS sequence"/>
</dbReference>
<sequence>MRLSHGCVYFREVVINLSRAYLLVIEETKQR</sequence>
<evidence type="ECO:0000313" key="2">
    <source>
        <dbReference type="Proteomes" id="UP000565576"/>
    </source>
</evidence>
<dbReference type="EMBL" id="JACHBG010000001">
    <property type="protein sequence ID" value="MBB6483226.1"/>
    <property type="molecule type" value="Genomic_DNA"/>
</dbReference>
<dbReference type="AlphaFoldDB" id="A0A7X0IPC1"/>
<gene>
    <name evidence="1" type="ORF">GGD46_000469</name>
</gene>
<name>A0A7X0IPC1_9HYPH</name>
<reference evidence="1 2" key="1">
    <citation type="submission" date="2020-08" db="EMBL/GenBank/DDBJ databases">
        <title>Genomic Encyclopedia of Type Strains, Phase IV (KMG-V): Genome sequencing to study the core and pangenomes of soil and plant-associated prokaryotes.</title>
        <authorList>
            <person name="Whitman W."/>
        </authorList>
    </citation>
    <scope>NUCLEOTIDE SEQUENCE [LARGE SCALE GENOMIC DNA]</scope>
    <source>
        <strain evidence="1 2">SEMIA 4060</strain>
    </source>
</reference>